<accession>A0A816QRQ2</accession>
<gene>
    <name evidence="2" type="ORF">OVN521_LOCUS23295</name>
    <name evidence="1" type="ORF">WKI299_LOCUS12836</name>
</gene>
<evidence type="ECO:0000313" key="2">
    <source>
        <dbReference type="EMBL" id="CAF4145259.1"/>
    </source>
</evidence>
<name>A0A816QRQ2_9BILA</name>
<evidence type="ECO:0000313" key="4">
    <source>
        <dbReference type="Proteomes" id="UP000663866"/>
    </source>
</evidence>
<comment type="caution">
    <text evidence="1">The sequence shown here is derived from an EMBL/GenBank/DDBJ whole genome shotgun (WGS) entry which is preliminary data.</text>
</comment>
<dbReference type="Proteomes" id="UP000663856">
    <property type="component" value="Unassembled WGS sequence"/>
</dbReference>
<keyword evidence="4" id="KW-1185">Reference proteome</keyword>
<dbReference type="AlphaFoldDB" id="A0A816QRQ2"/>
<dbReference type="Proteomes" id="UP000663866">
    <property type="component" value="Unassembled WGS sequence"/>
</dbReference>
<protein>
    <submittedName>
        <fullName evidence="1">Uncharacterized protein</fullName>
    </submittedName>
</protein>
<reference evidence="1" key="1">
    <citation type="submission" date="2021-02" db="EMBL/GenBank/DDBJ databases">
        <authorList>
            <person name="Nowell W R."/>
        </authorList>
    </citation>
    <scope>NUCLEOTIDE SEQUENCE</scope>
</reference>
<evidence type="ECO:0000313" key="3">
    <source>
        <dbReference type="Proteomes" id="UP000663856"/>
    </source>
</evidence>
<proteinExistence type="predicted"/>
<evidence type="ECO:0000313" key="1">
    <source>
        <dbReference type="EMBL" id="CAF2064755.1"/>
    </source>
</evidence>
<dbReference type="EMBL" id="CAJNRF010004820">
    <property type="protein sequence ID" value="CAF2064755.1"/>
    <property type="molecule type" value="Genomic_DNA"/>
</dbReference>
<dbReference type="EMBL" id="CAJOBG010005243">
    <property type="protein sequence ID" value="CAF4145259.1"/>
    <property type="molecule type" value="Genomic_DNA"/>
</dbReference>
<sequence>MKTTINKLYPDIWLQIFEYFNVNDLFFSLMNVTEVADEVLFNSNHRFRLRGLVIDVHNRTLPKKLLLCQLISLELNQESYIDIVGQCSELRALKLVGQLEWTISLLKNVAHSIVRLEQLVVIASGIDLLYDLLATIVSFPSLYRLEIHADQLEQRLKTSFSFLSQTKVEQFILQSCSLITWSDLSYMLPALLNIRFLELTMFSYNNTSMYSFAFLKLRCISLILVDASFKQISQLVMTTPSLTKIKLSGIVDSEEFIINHKWLELFESCPSLASAIVHLSLQQDINFFYSSIFEIALNEIGLNLQCVDNDCEYYLDEKSCNRWWSLSGIIIKRHGQVVKKPQTTC</sequence>
<organism evidence="1 3">
    <name type="scientific">Rotaria magnacalcarata</name>
    <dbReference type="NCBI Taxonomy" id="392030"/>
    <lineage>
        <taxon>Eukaryota</taxon>
        <taxon>Metazoa</taxon>
        <taxon>Spiralia</taxon>
        <taxon>Gnathifera</taxon>
        <taxon>Rotifera</taxon>
        <taxon>Eurotatoria</taxon>
        <taxon>Bdelloidea</taxon>
        <taxon>Philodinida</taxon>
        <taxon>Philodinidae</taxon>
        <taxon>Rotaria</taxon>
    </lineage>
</organism>